<keyword evidence="2" id="KW-0472">Membrane</keyword>
<dbReference type="AlphaFoldDB" id="A7TGV2"/>
<keyword evidence="2" id="KW-0812">Transmembrane</keyword>
<dbReference type="GeneID" id="5546863"/>
<evidence type="ECO:0000256" key="2">
    <source>
        <dbReference type="SAM" id="Phobius"/>
    </source>
</evidence>
<feature type="compositionally biased region" description="Basic residues" evidence="1">
    <location>
        <begin position="273"/>
        <end position="284"/>
    </location>
</feature>
<sequence>MEKHLLDPHYSVLKLLENNFNNPNDSMNLSESWQILSSSSENSEEDEQEPFITGSAITVTNPNSSNSNCTSNNGSTFIMPKLIVSQNLWDTNNDNNNNRFLIVGNNSLFFYNEILPINYKKFFKIWCLNKLDSSNLIIIINDHNELFNILQKILLNSNRKSCFNIIIILIIEKFNNLITNRRKIKLIKNSINIINKQFNLKKINFNFFNPSILIIYKNSKLINYNKNFNNFLIFIKNYLSNSKNHTSKDLISANDNIIIPSQLLNKRKRLIKSNKKKKKSKKSKLNSLNKYNQNDDDDDSNSTGKWLFVYYGISITLGVGVGYCISSLVVSQNSNDIQSIVPSTPNNDIIALESQDLNSHNGDDYNWNFLKLSIKNVYSILKRFITTSINLLEYKTLNDSNKIIAMSYVLL</sequence>
<dbReference type="STRING" id="436907.A7TGV2"/>
<dbReference type="OrthoDB" id="4066282at2759"/>
<feature type="transmembrane region" description="Helical" evidence="2">
    <location>
        <begin position="308"/>
        <end position="330"/>
    </location>
</feature>
<name>A7TGV2_VANPO</name>
<dbReference type="Proteomes" id="UP000000267">
    <property type="component" value="Unassembled WGS sequence"/>
</dbReference>
<evidence type="ECO:0000313" key="4">
    <source>
        <dbReference type="Proteomes" id="UP000000267"/>
    </source>
</evidence>
<dbReference type="HOGENOM" id="CLU_581633_0_0_1"/>
<gene>
    <name evidence="3" type="ORF">Kpol_2001p73</name>
</gene>
<dbReference type="KEGG" id="vpo:Kpol_2001p73"/>
<protein>
    <submittedName>
        <fullName evidence="3">Uncharacterized protein</fullName>
    </submittedName>
</protein>
<dbReference type="InParanoid" id="A7TGV2"/>
<organism evidence="4">
    <name type="scientific">Vanderwaltozyma polyspora (strain ATCC 22028 / DSM 70294 / BCRC 21397 / CBS 2163 / NBRC 10782 / NRRL Y-8283 / UCD 57-17)</name>
    <name type="common">Kluyveromyces polysporus</name>
    <dbReference type="NCBI Taxonomy" id="436907"/>
    <lineage>
        <taxon>Eukaryota</taxon>
        <taxon>Fungi</taxon>
        <taxon>Dikarya</taxon>
        <taxon>Ascomycota</taxon>
        <taxon>Saccharomycotina</taxon>
        <taxon>Saccharomycetes</taxon>
        <taxon>Saccharomycetales</taxon>
        <taxon>Saccharomycetaceae</taxon>
        <taxon>Vanderwaltozyma</taxon>
    </lineage>
</organism>
<keyword evidence="2" id="KW-1133">Transmembrane helix</keyword>
<reference evidence="3 4" key="1">
    <citation type="journal article" date="2007" name="Proc. Natl. Acad. Sci. U.S.A.">
        <title>Independent sorting-out of thousands of duplicated gene pairs in two yeast species descended from a whole-genome duplication.</title>
        <authorList>
            <person name="Scannell D.R."/>
            <person name="Frank A.C."/>
            <person name="Conant G.C."/>
            <person name="Byrne K.P."/>
            <person name="Woolfit M."/>
            <person name="Wolfe K.H."/>
        </authorList>
    </citation>
    <scope>NUCLEOTIDE SEQUENCE [LARGE SCALE GENOMIC DNA]</scope>
    <source>
        <strain evidence="4">ATCC 22028 / DSM 70294 / BCRC 21397 / CBS 2163 / NBRC 10782 / NRRL Y-8283 / UCD 57-17</strain>
    </source>
</reference>
<evidence type="ECO:0000313" key="3">
    <source>
        <dbReference type="EMBL" id="EDO18565.1"/>
    </source>
</evidence>
<feature type="region of interest" description="Disordered" evidence="1">
    <location>
        <begin position="273"/>
        <end position="299"/>
    </location>
</feature>
<dbReference type="EMBL" id="DS480388">
    <property type="protein sequence ID" value="EDO18565.1"/>
    <property type="molecule type" value="Genomic_DNA"/>
</dbReference>
<dbReference type="OMA" id="HICVIMK"/>
<keyword evidence="4" id="KW-1185">Reference proteome</keyword>
<proteinExistence type="predicted"/>
<dbReference type="RefSeq" id="XP_001646423.1">
    <property type="nucleotide sequence ID" value="XM_001646373.1"/>
</dbReference>
<evidence type="ECO:0000256" key="1">
    <source>
        <dbReference type="SAM" id="MobiDB-lite"/>
    </source>
</evidence>
<accession>A7TGV2</accession>